<dbReference type="Gramene" id="PSS20806">
    <property type="protein sequence ID" value="PSS20806"/>
    <property type="gene ID" value="CEY00_Acc09846"/>
</dbReference>
<evidence type="ECO:0000313" key="3">
    <source>
        <dbReference type="Proteomes" id="UP000241394"/>
    </source>
</evidence>
<evidence type="ECO:0000256" key="1">
    <source>
        <dbReference type="SAM" id="MobiDB-lite"/>
    </source>
</evidence>
<feature type="region of interest" description="Disordered" evidence="1">
    <location>
        <begin position="1"/>
        <end position="36"/>
    </location>
</feature>
<dbReference type="OrthoDB" id="783490at2759"/>
<keyword evidence="3" id="KW-1185">Reference proteome</keyword>
<reference evidence="3" key="2">
    <citation type="journal article" date="2018" name="BMC Genomics">
        <title>A manually annotated Actinidia chinensis var. chinensis (kiwifruit) genome highlights the challenges associated with draft genomes and gene prediction in plants.</title>
        <authorList>
            <person name="Pilkington S.M."/>
            <person name="Crowhurst R."/>
            <person name="Hilario E."/>
            <person name="Nardozza S."/>
            <person name="Fraser L."/>
            <person name="Peng Y."/>
            <person name="Gunaseelan K."/>
            <person name="Simpson R."/>
            <person name="Tahir J."/>
            <person name="Deroles S.C."/>
            <person name="Templeton K."/>
            <person name="Luo Z."/>
            <person name="Davy M."/>
            <person name="Cheng C."/>
            <person name="McNeilage M."/>
            <person name="Scaglione D."/>
            <person name="Liu Y."/>
            <person name="Zhang Q."/>
            <person name="Datson P."/>
            <person name="De Silva N."/>
            <person name="Gardiner S.E."/>
            <person name="Bassett H."/>
            <person name="Chagne D."/>
            <person name="McCallum J."/>
            <person name="Dzierzon H."/>
            <person name="Deng C."/>
            <person name="Wang Y.Y."/>
            <person name="Barron L."/>
            <person name="Manako K."/>
            <person name="Bowen J."/>
            <person name="Foster T.M."/>
            <person name="Erridge Z.A."/>
            <person name="Tiffin H."/>
            <person name="Waite C.N."/>
            <person name="Davies K.M."/>
            <person name="Grierson E.P."/>
            <person name="Laing W.A."/>
            <person name="Kirk R."/>
            <person name="Chen X."/>
            <person name="Wood M."/>
            <person name="Montefiori M."/>
            <person name="Brummell D.A."/>
            <person name="Schwinn K.E."/>
            <person name="Catanach A."/>
            <person name="Fullerton C."/>
            <person name="Li D."/>
            <person name="Meiyalaghan S."/>
            <person name="Nieuwenhuizen N."/>
            <person name="Read N."/>
            <person name="Prakash R."/>
            <person name="Hunter D."/>
            <person name="Zhang H."/>
            <person name="McKenzie M."/>
            <person name="Knabel M."/>
            <person name="Harris A."/>
            <person name="Allan A.C."/>
            <person name="Gleave A."/>
            <person name="Chen A."/>
            <person name="Janssen B.J."/>
            <person name="Plunkett B."/>
            <person name="Ampomah-Dwamena C."/>
            <person name="Voogd C."/>
            <person name="Leif D."/>
            <person name="Lafferty D."/>
            <person name="Souleyre E.J.F."/>
            <person name="Varkonyi-Gasic E."/>
            <person name="Gambi F."/>
            <person name="Hanley J."/>
            <person name="Yao J.L."/>
            <person name="Cheung J."/>
            <person name="David K.M."/>
            <person name="Warren B."/>
            <person name="Marsh K."/>
            <person name="Snowden K.C."/>
            <person name="Lin-Wang K."/>
            <person name="Brian L."/>
            <person name="Martinez-Sanchez M."/>
            <person name="Wang M."/>
            <person name="Ileperuma N."/>
            <person name="Macnee N."/>
            <person name="Campin R."/>
            <person name="McAtee P."/>
            <person name="Drummond R.S.M."/>
            <person name="Espley R.V."/>
            <person name="Ireland H.S."/>
            <person name="Wu R."/>
            <person name="Atkinson R.G."/>
            <person name="Karunairetnam S."/>
            <person name="Bulley S."/>
            <person name="Chunkath S."/>
            <person name="Hanley Z."/>
            <person name="Storey R."/>
            <person name="Thrimawithana A.H."/>
            <person name="Thomson S."/>
            <person name="David C."/>
            <person name="Testolin R."/>
            <person name="Huang H."/>
            <person name="Hellens R.P."/>
            <person name="Schaffer R.J."/>
        </authorList>
    </citation>
    <scope>NUCLEOTIDE SEQUENCE [LARGE SCALE GENOMIC DNA]</scope>
    <source>
        <strain evidence="3">cv. Red5</strain>
    </source>
</reference>
<dbReference type="Proteomes" id="UP000241394">
    <property type="component" value="Chromosome LG9"/>
</dbReference>
<reference evidence="2 3" key="1">
    <citation type="submission" date="2017-07" db="EMBL/GenBank/DDBJ databases">
        <title>An improved, manually edited Actinidia chinensis var. chinensis (kiwifruit) genome highlights the challenges associated with draft genomes and gene prediction in plants.</title>
        <authorList>
            <person name="Pilkington S."/>
            <person name="Crowhurst R."/>
            <person name="Hilario E."/>
            <person name="Nardozza S."/>
            <person name="Fraser L."/>
            <person name="Peng Y."/>
            <person name="Gunaseelan K."/>
            <person name="Simpson R."/>
            <person name="Tahir J."/>
            <person name="Deroles S."/>
            <person name="Templeton K."/>
            <person name="Luo Z."/>
            <person name="Davy M."/>
            <person name="Cheng C."/>
            <person name="Mcneilage M."/>
            <person name="Scaglione D."/>
            <person name="Liu Y."/>
            <person name="Zhang Q."/>
            <person name="Datson P."/>
            <person name="De Silva N."/>
            <person name="Gardiner S."/>
            <person name="Bassett H."/>
            <person name="Chagne D."/>
            <person name="Mccallum J."/>
            <person name="Dzierzon H."/>
            <person name="Deng C."/>
            <person name="Wang Y.-Y."/>
            <person name="Barron N."/>
            <person name="Manako K."/>
            <person name="Bowen J."/>
            <person name="Foster T."/>
            <person name="Erridge Z."/>
            <person name="Tiffin H."/>
            <person name="Waite C."/>
            <person name="Davies K."/>
            <person name="Grierson E."/>
            <person name="Laing W."/>
            <person name="Kirk R."/>
            <person name="Chen X."/>
            <person name="Wood M."/>
            <person name="Montefiori M."/>
            <person name="Brummell D."/>
            <person name="Schwinn K."/>
            <person name="Catanach A."/>
            <person name="Fullerton C."/>
            <person name="Li D."/>
            <person name="Meiyalaghan S."/>
            <person name="Nieuwenhuizen N."/>
            <person name="Read N."/>
            <person name="Prakash R."/>
            <person name="Hunter D."/>
            <person name="Zhang H."/>
            <person name="Mckenzie M."/>
            <person name="Knabel M."/>
            <person name="Harris A."/>
            <person name="Allan A."/>
            <person name="Chen A."/>
            <person name="Janssen B."/>
            <person name="Plunkett B."/>
            <person name="Dwamena C."/>
            <person name="Voogd C."/>
            <person name="Leif D."/>
            <person name="Lafferty D."/>
            <person name="Souleyre E."/>
            <person name="Varkonyi-Gasic E."/>
            <person name="Gambi F."/>
            <person name="Hanley J."/>
            <person name="Yao J.-L."/>
            <person name="Cheung J."/>
            <person name="David K."/>
            <person name="Warren B."/>
            <person name="Marsh K."/>
            <person name="Snowden K."/>
            <person name="Lin-Wang K."/>
            <person name="Brian L."/>
            <person name="Martinez-Sanchez M."/>
            <person name="Wang M."/>
            <person name="Ileperuma N."/>
            <person name="Macnee N."/>
            <person name="Campin R."/>
            <person name="Mcatee P."/>
            <person name="Drummond R."/>
            <person name="Espley R."/>
            <person name="Ireland H."/>
            <person name="Wu R."/>
            <person name="Atkinson R."/>
            <person name="Karunairetnam S."/>
            <person name="Bulley S."/>
            <person name="Chunkath S."/>
            <person name="Hanley Z."/>
            <person name="Storey R."/>
            <person name="Thrimawithana A."/>
            <person name="Thomson S."/>
            <person name="David C."/>
            <person name="Testolin R."/>
        </authorList>
    </citation>
    <scope>NUCLEOTIDE SEQUENCE [LARGE SCALE GENOMIC DNA]</scope>
    <source>
        <strain evidence="3">cv. Red5</strain>
        <tissue evidence="2">Young leaf</tissue>
    </source>
</reference>
<sequence>MEENRKRLGGGGGEEITGKRFRTPSMSEESEEMEALLSLEDESVNELAKLLESEVESPVKVRFIEYPYSSPLIFQSSPSSSYVTINGNEESCGSSFSDGESSVMASIDTGGIDVAGRDWLFPASDGGAWVLNGQVARGVAEETECGKVNQINGCDCSDIDDEMLARFIGEDLYD</sequence>
<gene>
    <name evidence="2" type="ORF">CEY00_Acc09846</name>
</gene>
<dbReference type="EMBL" id="NKQK01000009">
    <property type="protein sequence ID" value="PSS20806.1"/>
    <property type="molecule type" value="Genomic_DNA"/>
</dbReference>
<dbReference type="AlphaFoldDB" id="A0A2R6R478"/>
<protein>
    <submittedName>
        <fullName evidence="2">Protein SON like</fullName>
    </submittedName>
</protein>
<dbReference type="OMA" id="ELESTCM"/>
<evidence type="ECO:0000313" key="2">
    <source>
        <dbReference type="EMBL" id="PSS20806.1"/>
    </source>
</evidence>
<dbReference type="PANTHER" id="PTHR37265">
    <property type="entry name" value="OS01G0195300 PROTEIN"/>
    <property type="match status" value="1"/>
</dbReference>
<accession>A0A2R6R478</accession>
<organism evidence="2 3">
    <name type="scientific">Actinidia chinensis var. chinensis</name>
    <name type="common">Chinese soft-hair kiwi</name>
    <dbReference type="NCBI Taxonomy" id="1590841"/>
    <lineage>
        <taxon>Eukaryota</taxon>
        <taxon>Viridiplantae</taxon>
        <taxon>Streptophyta</taxon>
        <taxon>Embryophyta</taxon>
        <taxon>Tracheophyta</taxon>
        <taxon>Spermatophyta</taxon>
        <taxon>Magnoliopsida</taxon>
        <taxon>eudicotyledons</taxon>
        <taxon>Gunneridae</taxon>
        <taxon>Pentapetalae</taxon>
        <taxon>asterids</taxon>
        <taxon>Ericales</taxon>
        <taxon>Actinidiaceae</taxon>
        <taxon>Actinidia</taxon>
    </lineage>
</organism>
<comment type="caution">
    <text evidence="2">The sequence shown here is derived from an EMBL/GenBank/DDBJ whole genome shotgun (WGS) entry which is preliminary data.</text>
</comment>
<dbReference type="InParanoid" id="A0A2R6R478"/>
<name>A0A2R6R478_ACTCC</name>
<dbReference type="PANTHER" id="PTHR37265:SF5">
    <property type="entry name" value="OS01G0195300 PROTEIN"/>
    <property type="match status" value="1"/>
</dbReference>
<proteinExistence type="predicted"/>